<gene>
    <name evidence="1" type="ORF">BBD32_12150</name>
</gene>
<sequence>MIKEELTYVILGKQLIGDFYSKDFVDWAGTIMQQGYESDSLLSSVEILESEVDGSYCLDCEKLVNPKMDVRY</sequence>
<dbReference type="KEGG" id="een:BBD30_02235"/>
<proteinExistence type="predicted"/>
<reference evidence="1 2" key="1">
    <citation type="submission" date="2016-07" db="EMBL/GenBank/DDBJ databases">
        <title>Revisiting the taxonomy of the Elizabethkingia Genus using Whole-Genome Sequencing, Optical Mapping, and MALDI-TOF, along with proposal of three novel Elizabethkingia species: Elizabethkingia bruuniana sp. nov., Elizabethkingia ursingii sp. nov., and Elizabethkingia occulta sp. nov.</title>
        <authorList>
            <person name="Nicholson A.C."/>
        </authorList>
    </citation>
    <scope>NUCLEOTIDE SEQUENCE [LARGE SCALE GENOMIC DNA]</scope>
    <source>
        <strain evidence="1 2">F3201</strain>
    </source>
</reference>
<dbReference type="AlphaFoldDB" id="A0AAU8UW89"/>
<protein>
    <submittedName>
        <fullName evidence="1">Uncharacterized protein</fullName>
    </submittedName>
</protein>
<dbReference type="EMBL" id="CP016374">
    <property type="protein sequence ID" value="AQX02166.1"/>
    <property type="molecule type" value="Genomic_DNA"/>
</dbReference>
<organism evidence="1 2">
    <name type="scientific">Elizabethkingia anophelis</name>
    <dbReference type="NCBI Taxonomy" id="1117645"/>
    <lineage>
        <taxon>Bacteria</taxon>
        <taxon>Pseudomonadati</taxon>
        <taxon>Bacteroidota</taxon>
        <taxon>Flavobacteriia</taxon>
        <taxon>Flavobacteriales</taxon>
        <taxon>Weeksellaceae</taxon>
        <taxon>Elizabethkingia</taxon>
    </lineage>
</organism>
<evidence type="ECO:0000313" key="1">
    <source>
        <dbReference type="EMBL" id="AQX02166.1"/>
    </source>
</evidence>
<accession>A0AAU8UW89</accession>
<dbReference type="Proteomes" id="UP000190848">
    <property type="component" value="Chromosome"/>
</dbReference>
<evidence type="ECO:0000313" key="2">
    <source>
        <dbReference type="Proteomes" id="UP000190848"/>
    </source>
</evidence>
<name>A0AAU8UW89_9FLAO</name>
<dbReference type="RefSeq" id="WP_078396240.1">
    <property type="nucleotide sequence ID" value="NZ_CBYF010000037.1"/>
</dbReference>